<comment type="caution">
    <text evidence="3">The sequence shown here is derived from an EMBL/GenBank/DDBJ whole genome shotgun (WGS) entry which is preliminary data.</text>
</comment>
<dbReference type="InterPro" id="IPR013538">
    <property type="entry name" value="ASHA1/2-like_C"/>
</dbReference>
<dbReference type="Proteomes" id="UP000321386">
    <property type="component" value="Unassembled WGS sequence"/>
</dbReference>
<dbReference type="RefSeq" id="WP_146806439.1">
    <property type="nucleotide sequence ID" value="NZ_BJUA01000008.1"/>
</dbReference>
<dbReference type="CDD" id="cd07814">
    <property type="entry name" value="SRPBCC_CalC_Aha1-like"/>
    <property type="match status" value="1"/>
</dbReference>
<feature type="domain" description="Activator of Hsp90 ATPase homologue 1/2-like C-terminal" evidence="2">
    <location>
        <begin position="23"/>
        <end position="159"/>
    </location>
</feature>
<evidence type="ECO:0000259" key="2">
    <source>
        <dbReference type="Pfam" id="PF08327"/>
    </source>
</evidence>
<organism evidence="3 4">
    <name type="scientific">Cellulomonas persica</name>
    <dbReference type="NCBI Taxonomy" id="76861"/>
    <lineage>
        <taxon>Bacteria</taxon>
        <taxon>Bacillati</taxon>
        <taxon>Actinomycetota</taxon>
        <taxon>Actinomycetes</taxon>
        <taxon>Micrococcales</taxon>
        <taxon>Cellulomonadaceae</taxon>
        <taxon>Cellulomonas</taxon>
    </lineage>
</organism>
<dbReference type="SUPFAM" id="SSF55961">
    <property type="entry name" value="Bet v1-like"/>
    <property type="match status" value="1"/>
</dbReference>
<dbReference type="EMBL" id="BJUA01000008">
    <property type="protein sequence ID" value="GEK18198.1"/>
    <property type="molecule type" value="Genomic_DNA"/>
</dbReference>
<evidence type="ECO:0000313" key="4">
    <source>
        <dbReference type="Proteomes" id="UP000321386"/>
    </source>
</evidence>
<accession>A0A510UU93</accession>
<protein>
    <submittedName>
        <fullName evidence="3">Activator of HSP90 ATPase</fullName>
    </submittedName>
</protein>
<name>A0A510UU93_9CELL</name>
<dbReference type="AlphaFoldDB" id="A0A510UU93"/>
<sequence>MTVVSTTQDTEALSLVIVSELTAPPQRVWQVWADPRQLERWWGPPEWPATVVDHDLRAGGRTSYYMTGPDGSKAHGWWTVVSVDEPRSIAFDDGFADDSGHPAQDMPVTRVEVAFEEIPTGTRMSVTSRFPTLEALEQMVGMGMLEGMTLALGQIDAVLADA</sequence>
<dbReference type="OrthoDB" id="5185819at2"/>
<evidence type="ECO:0000256" key="1">
    <source>
        <dbReference type="ARBA" id="ARBA00006817"/>
    </source>
</evidence>
<reference evidence="3 4" key="1">
    <citation type="submission" date="2019-07" db="EMBL/GenBank/DDBJ databases">
        <title>Whole genome shotgun sequence of Cellulomonas persica NBRC 101101.</title>
        <authorList>
            <person name="Hosoyama A."/>
            <person name="Uohara A."/>
            <person name="Ohji S."/>
            <person name="Ichikawa N."/>
        </authorList>
    </citation>
    <scope>NUCLEOTIDE SEQUENCE [LARGE SCALE GENOMIC DNA]</scope>
    <source>
        <strain evidence="3 4">NBRC 101101</strain>
    </source>
</reference>
<gene>
    <name evidence="3" type="ORF">CPE01_19310</name>
</gene>
<keyword evidence="4" id="KW-1185">Reference proteome</keyword>
<proteinExistence type="inferred from homology"/>
<comment type="similarity">
    <text evidence="1">Belongs to the AHA1 family.</text>
</comment>
<dbReference type="InterPro" id="IPR023393">
    <property type="entry name" value="START-like_dom_sf"/>
</dbReference>
<dbReference type="Pfam" id="PF08327">
    <property type="entry name" value="AHSA1"/>
    <property type="match status" value="1"/>
</dbReference>
<evidence type="ECO:0000313" key="3">
    <source>
        <dbReference type="EMBL" id="GEK18198.1"/>
    </source>
</evidence>
<dbReference type="Gene3D" id="3.30.530.20">
    <property type="match status" value="1"/>
</dbReference>